<protein>
    <submittedName>
        <fullName evidence="2">Uncharacterized protein</fullName>
    </submittedName>
</protein>
<feature type="region of interest" description="Disordered" evidence="1">
    <location>
        <begin position="619"/>
        <end position="709"/>
    </location>
</feature>
<feature type="compositionally biased region" description="Polar residues" evidence="1">
    <location>
        <begin position="306"/>
        <end position="317"/>
    </location>
</feature>
<feature type="compositionally biased region" description="Basic and acidic residues" evidence="1">
    <location>
        <begin position="696"/>
        <end position="709"/>
    </location>
</feature>
<feature type="region of interest" description="Disordered" evidence="1">
    <location>
        <begin position="266"/>
        <end position="506"/>
    </location>
</feature>
<organism evidence="2 3">
    <name type="scientific">Phaeosphaeria nodorum (strain SN15 / ATCC MYA-4574 / FGSC 10173)</name>
    <name type="common">Glume blotch fungus</name>
    <name type="synonym">Parastagonospora nodorum</name>
    <dbReference type="NCBI Taxonomy" id="321614"/>
    <lineage>
        <taxon>Eukaryota</taxon>
        <taxon>Fungi</taxon>
        <taxon>Dikarya</taxon>
        <taxon>Ascomycota</taxon>
        <taxon>Pezizomycotina</taxon>
        <taxon>Dothideomycetes</taxon>
        <taxon>Pleosporomycetidae</taxon>
        <taxon>Pleosporales</taxon>
        <taxon>Pleosporineae</taxon>
        <taxon>Phaeosphaeriaceae</taxon>
        <taxon>Parastagonospora</taxon>
    </lineage>
</organism>
<feature type="compositionally biased region" description="Polar residues" evidence="1">
    <location>
        <begin position="393"/>
        <end position="409"/>
    </location>
</feature>
<sequence length="859" mass="95518">MTPQTRNSNKDANFKVYYAKKVPKQVYFPHRRKTVRRPDGVGKDVADKRQTRFLPDKMKIPRVNTVQDSDEEEGEDLEEGGVAINGQAGLEQKDDQRSHGKMPTNRGRKRRSDVLEAGNEAGDHSSVPSPKRRRKAAPNSTRRSRPLKAESEDDDDTTTASARGKVDRSRRLRRQSTMTQLVDGRRPLSDAEEPDFKPVKRSPRLSWGGQSKKAKDERQRTLTQMVPGMKPTEELSDADLEEEIADAKAEERESQAYGEAIAARLARGGSVQEEEDDATRADTEVPASLEGVSKTGSTNDHEADVNDQSLNVPSTVVHSFEHRIDEEDEGSYEPTQFIDAPVTRTRRSPRWASRKKQGVSPTVEASVTASRSTRKFKFGLLSTPEKRRIREIPSSQSPADSPLSTQVTPSKKDRSPLKERSNEVQGMDTPSKRRKVTFREPTKTPGPPPTLRKFKSTIKDSEDEDEDEDDELLETDENPNSGRVSAHTQALIHDIDNTAHGRNVGSETQAMLEQIDEACAYAHDDGYARELPEGLQESTRSIIQHDPSPELGERIRDHASNHAEESQDARPPYRSAHSGIKEEYWTDVEMLDLTTQNPTLQVDMPMAHDAGLADDSISTADEQVPSSPPIVQQQGGDARSSTHMVIMDSSDEEEDDINLTPPRKSTSCAPQPSSPAFQQSTDLDEQLVQVPRSPPAHHDTQQSHSSKAEQQLHNEWFSYSQYVNSRPPASSSMHVSHDKFSYHATPKPPRPLAPPQTSGHFMSQATTVDEVTPRKTRTQRTYSANTTPHKIASSQLAISPSKPPSLFIPSSFPSPTKARMEEWSSPVLGHTQMTYGGGGSLDDFSIPPLPPVEDDWMDG</sequence>
<keyword evidence="3" id="KW-1185">Reference proteome</keyword>
<feature type="compositionally biased region" description="Acidic residues" evidence="1">
    <location>
        <begin position="461"/>
        <end position="477"/>
    </location>
</feature>
<dbReference type="Proteomes" id="UP000663193">
    <property type="component" value="Chromosome 9"/>
</dbReference>
<feature type="compositionally biased region" description="Acidic residues" evidence="1">
    <location>
        <begin position="68"/>
        <end position="79"/>
    </location>
</feature>
<name>A0A7U2I4S8_PHANO</name>
<feature type="compositionally biased region" description="Basic and acidic residues" evidence="1">
    <location>
        <begin position="410"/>
        <end position="422"/>
    </location>
</feature>
<feature type="compositionally biased region" description="Polar residues" evidence="1">
    <location>
        <begin position="779"/>
        <end position="797"/>
    </location>
</feature>
<feature type="compositionally biased region" description="Basic residues" evidence="1">
    <location>
        <begin position="130"/>
        <end position="146"/>
    </location>
</feature>
<accession>A0A7U2I4S8</accession>
<feature type="compositionally biased region" description="Basic and acidic residues" evidence="1">
    <location>
        <begin position="36"/>
        <end position="59"/>
    </location>
</feature>
<dbReference type="VEuPathDB" id="FungiDB:JI435_143120"/>
<feature type="region of interest" description="Disordered" evidence="1">
    <location>
        <begin position="31"/>
        <end position="239"/>
    </location>
</feature>
<feature type="compositionally biased region" description="Polar residues" evidence="1">
    <location>
        <begin position="359"/>
        <end position="371"/>
    </location>
</feature>
<gene>
    <name evidence="2" type="ORF">JI435_143120</name>
</gene>
<dbReference type="EMBL" id="CP069031">
    <property type="protein sequence ID" value="QRC99387.1"/>
    <property type="molecule type" value="Genomic_DNA"/>
</dbReference>
<feature type="compositionally biased region" description="Low complexity" evidence="1">
    <location>
        <begin position="623"/>
        <end position="634"/>
    </location>
</feature>
<proteinExistence type="predicted"/>
<feature type="region of interest" description="Disordered" evidence="1">
    <location>
        <begin position="725"/>
        <end position="802"/>
    </location>
</feature>
<feature type="compositionally biased region" description="Polar residues" evidence="1">
    <location>
        <begin position="725"/>
        <end position="734"/>
    </location>
</feature>
<feature type="compositionally biased region" description="Basic and acidic residues" evidence="1">
    <location>
        <begin position="183"/>
        <end position="198"/>
    </location>
</feature>
<evidence type="ECO:0000313" key="3">
    <source>
        <dbReference type="Proteomes" id="UP000663193"/>
    </source>
</evidence>
<feature type="region of interest" description="Disordered" evidence="1">
    <location>
        <begin position="830"/>
        <end position="859"/>
    </location>
</feature>
<feature type="compositionally biased region" description="Polar residues" evidence="1">
    <location>
        <begin position="756"/>
        <end position="769"/>
    </location>
</feature>
<feature type="compositionally biased region" description="Polar residues" evidence="1">
    <location>
        <begin position="478"/>
        <end position="488"/>
    </location>
</feature>
<evidence type="ECO:0000256" key="1">
    <source>
        <dbReference type="SAM" id="MobiDB-lite"/>
    </source>
</evidence>
<reference evidence="3" key="1">
    <citation type="journal article" date="2021" name="BMC Genomics">
        <title>Chromosome-level genome assembly and manually-curated proteome of model necrotroph Parastagonospora nodorum Sn15 reveals a genome-wide trove of candidate effector homologs, and redundancy of virulence-related functions within an accessory chromosome.</title>
        <authorList>
            <person name="Bertazzoni S."/>
            <person name="Jones D.A.B."/>
            <person name="Phan H.T."/>
            <person name="Tan K.-C."/>
            <person name="Hane J.K."/>
        </authorList>
    </citation>
    <scope>NUCLEOTIDE SEQUENCE [LARGE SCALE GENOMIC DNA]</scope>
    <source>
        <strain evidence="3">SN15 / ATCC MYA-4574 / FGSC 10173)</strain>
    </source>
</reference>
<feature type="compositionally biased region" description="Basic residues" evidence="1">
    <location>
        <begin position="344"/>
        <end position="357"/>
    </location>
</feature>
<dbReference type="OrthoDB" id="73788at2759"/>
<feature type="compositionally biased region" description="Polar residues" evidence="1">
    <location>
        <begin position="663"/>
        <end position="681"/>
    </location>
</feature>
<dbReference type="AlphaFoldDB" id="A0A7U2I4S8"/>
<evidence type="ECO:0000313" key="2">
    <source>
        <dbReference type="EMBL" id="QRC99387.1"/>
    </source>
</evidence>